<keyword evidence="1" id="KW-0472">Membrane</keyword>
<dbReference type="OrthoDB" id="3226582at2759"/>
<feature type="transmembrane region" description="Helical" evidence="1">
    <location>
        <begin position="174"/>
        <end position="198"/>
    </location>
</feature>
<protein>
    <submittedName>
        <fullName evidence="2">Uncharacterized protein</fullName>
    </submittedName>
</protein>
<feature type="transmembrane region" description="Helical" evidence="1">
    <location>
        <begin position="204"/>
        <end position="226"/>
    </location>
</feature>
<feature type="transmembrane region" description="Helical" evidence="1">
    <location>
        <begin position="95"/>
        <end position="119"/>
    </location>
</feature>
<gene>
    <name evidence="2" type="ORF">D9619_008324</name>
</gene>
<dbReference type="AlphaFoldDB" id="A0A8H5B9N8"/>
<feature type="transmembrane region" description="Helical" evidence="1">
    <location>
        <begin position="49"/>
        <end position="74"/>
    </location>
</feature>
<keyword evidence="3" id="KW-1185">Reference proteome</keyword>
<keyword evidence="1" id="KW-1133">Transmembrane helix</keyword>
<evidence type="ECO:0000256" key="1">
    <source>
        <dbReference type="SAM" id="Phobius"/>
    </source>
</evidence>
<dbReference type="EMBL" id="JAACJJ010000029">
    <property type="protein sequence ID" value="KAF5319254.1"/>
    <property type="molecule type" value="Genomic_DNA"/>
</dbReference>
<proteinExistence type="predicted"/>
<sequence>MFRDISREMSALISNWCAALLYGMIIILYPACIYVLIKRRRDRDSSATWILSGAATFQFILSTMYIVLVLSNVIENTVADCILIWRVYMVWEKNIYACILPVIITCGSTVIGYIALGIGSQLSGHVVITNLLHVKNLMIPYWSLSLGTQIISTSLIAGRIWWHAKRNSVSKSRYISLIAIIVESGAIFALSTVFLLAFFDLQVLAAGILSDMSAQIATIVPMLIIIRVEMMRSKTLDTMRNTNLPDMPNSIAMSVSHPMACEPWDPREERPVHITMSTLSVSDSGKELKSAV</sequence>
<comment type="caution">
    <text evidence="2">The sequence shown here is derived from an EMBL/GenBank/DDBJ whole genome shotgun (WGS) entry which is preliminary data.</text>
</comment>
<feature type="transmembrane region" description="Helical" evidence="1">
    <location>
        <begin position="139"/>
        <end position="162"/>
    </location>
</feature>
<evidence type="ECO:0000313" key="2">
    <source>
        <dbReference type="EMBL" id="KAF5319254.1"/>
    </source>
</evidence>
<name>A0A8H5B9N8_9AGAR</name>
<feature type="transmembrane region" description="Helical" evidence="1">
    <location>
        <begin position="12"/>
        <end position="37"/>
    </location>
</feature>
<accession>A0A8H5B9N8</accession>
<organism evidence="2 3">
    <name type="scientific">Psilocybe cf. subviscida</name>
    <dbReference type="NCBI Taxonomy" id="2480587"/>
    <lineage>
        <taxon>Eukaryota</taxon>
        <taxon>Fungi</taxon>
        <taxon>Dikarya</taxon>
        <taxon>Basidiomycota</taxon>
        <taxon>Agaricomycotina</taxon>
        <taxon>Agaricomycetes</taxon>
        <taxon>Agaricomycetidae</taxon>
        <taxon>Agaricales</taxon>
        <taxon>Agaricineae</taxon>
        <taxon>Strophariaceae</taxon>
        <taxon>Psilocybe</taxon>
    </lineage>
</organism>
<reference evidence="2 3" key="1">
    <citation type="journal article" date="2020" name="ISME J.">
        <title>Uncovering the hidden diversity of litter-decomposition mechanisms in mushroom-forming fungi.</title>
        <authorList>
            <person name="Floudas D."/>
            <person name="Bentzer J."/>
            <person name="Ahren D."/>
            <person name="Johansson T."/>
            <person name="Persson P."/>
            <person name="Tunlid A."/>
        </authorList>
    </citation>
    <scope>NUCLEOTIDE SEQUENCE [LARGE SCALE GENOMIC DNA]</scope>
    <source>
        <strain evidence="2 3">CBS 101986</strain>
    </source>
</reference>
<dbReference type="Proteomes" id="UP000567179">
    <property type="component" value="Unassembled WGS sequence"/>
</dbReference>
<evidence type="ECO:0000313" key="3">
    <source>
        <dbReference type="Proteomes" id="UP000567179"/>
    </source>
</evidence>
<keyword evidence="1" id="KW-0812">Transmembrane</keyword>